<comment type="caution">
    <text evidence="1">The sequence shown here is derived from an EMBL/GenBank/DDBJ whole genome shotgun (WGS) entry which is preliminary data.</text>
</comment>
<dbReference type="Proteomes" id="UP000234329">
    <property type="component" value="Unassembled WGS sequence"/>
</dbReference>
<accession>A0A2I1DPI2</accession>
<sequence length="126" mass="14178">MNIERMDPGDVVYGPFPAKVIKDATKMNHYCLVLSVDRDSGLFLAAIGTSNHIDSSPLPTELLVSRQEDIRKAKLKKPTRFDVSEMAWLSADVFVECGNIRFSQKLIYGFFKSCKAAGLLKEEEYD</sequence>
<evidence type="ECO:0008006" key="3">
    <source>
        <dbReference type="Google" id="ProtNLM"/>
    </source>
</evidence>
<dbReference type="EMBL" id="MXAV01000006">
    <property type="protein sequence ID" value="PKY11824.1"/>
    <property type="molecule type" value="Genomic_DNA"/>
</dbReference>
<name>A0A2I1DPI2_9PROT</name>
<evidence type="ECO:0000313" key="1">
    <source>
        <dbReference type="EMBL" id="PKY11824.1"/>
    </source>
</evidence>
<keyword evidence="2" id="KW-1185">Reference proteome</keyword>
<dbReference type="OrthoDB" id="9988640at2"/>
<organism evidence="1 2">
    <name type="scientific">Acidithiobacillus marinus</name>
    <dbReference type="NCBI Taxonomy" id="187490"/>
    <lineage>
        <taxon>Bacteria</taxon>
        <taxon>Pseudomonadati</taxon>
        <taxon>Pseudomonadota</taxon>
        <taxon>Acidithiobacillia</taxon>
        <taxon>Acidithiobacillales</taxon>
        <taxon>Acidithiobacillaceae</taxon>
        <taxon>Acidithiobacillus</taxon>
    </lineage>
</organism>
<dbReference type="AlphaFoldDB" id="A0A2I1DPI2"/>
<dbReference type="RefSeq" id="WP_101536794.1">
    <property type="nucleotide sequence ID" value="NZ_MXAV01000006.1"/>
</dbReference>
<protein>
    <recommendedName>
        <fullName evidence="3">PemK-like protein</fullName>
    </recommendedName>
</protein>
<dbReference type="InParanoid" id="A0A2I1DPI2"/>
<reference evidence="1 2" key="1">
    <citation type="submission" date="2017-03" db="EMBL/GenBank/DDBJ databases">
        <title>Draft genime sequence of the acidophilic sulfur-oxidizing bacterium Acidithiobacillus sp. SH, isolated from seawater.</title>
        <authorList>
            <person name="Sharmin S."/>
            <person name="Tokuhisa M."/>
            <person name="Kanao T."/>
            <person name="Kamimura K."/>
        </authorList>
    </citation>
    <scope>NUCLEOTIDE SEQUENCE [LARGE SCALE GENOMIC DNA]</scope>
    <source>
        <strain evidence="1 2">SH</strain>
    </source>
</reference>
<gene>
    <name evidence="1" type="ORF">B1757_02360</name>
</gene>
<evidence type="ECO:0000313" key="2">
    <source>
        <dbReference type="Proteomes" id="UP000234329"/>
    </source>
</evidence>
<proteinExistence type="predicted"/>